<protein>
    <recommendedName>
        <fullName evidence="4">Aminoglycoside phosphotransferase domain-containing protein</fullName>
    </recommendedName>
</protein>
<name>A0ABW7VDZ6_STROI</name>
<comment type="caution">
    <text evidence="2">The sequence shown here is derived from an EMBL/GenBank/DDBJ whole genome shotgun (WGS) entry which is preliminary data.</text>
</comment>
<dbReference type="EMBL" id="JBIRWM010000013">
    <property type="protein sequence ID" value="MFI2158989.1"/>
    <property type="molecule type" value="Genomic_DNA"/>
</dbReference>
<evidence type="ECO:0000256" key="1">
    <source>
        <dbReference type="SAM" id="MobiDB-lite"/>
    </source>
</evidence>
<feature type="region of interest" description="Disordered" evidence="1">
    <location>
        <begin position="236"/>
        <end position="330"/>
    </location>
</feature>
<dbReference type="InterPro" id="IPR011009">
    <property type="entry name" value="Kinase-like_dom_sf"/>
</dbReference>
<feature type="compositionally biased region" description="Basic residues" evidence="1">
    <location>
        <begin position="268"/>
        <end position="285"/>
    </location>
</feature>
<dbReference type="SUPFAM" id="SSF56112">
    <property type="entry name" value="Protein kinase-like (PK-like)"/>
    <property type="match status" value="1"/>
</dbReference>
<gene>
    <name evidence="2" type="ORF">ACH49L_25395</name>
</gene>
<sequence length="330" mass="36077">MPVLLLASAGAIAERSITGTFRRKFNRLSGPIYVQRLGVDRCAADDRAEVVEALRQVVVRLHRLRGRVLPQPHRRVLAYGDLKLENVLFPDGPDQPPVFIDPGLLLARTAVGVAKLISRTMLTLAASRPGPQTGKHVVHGIGVFTAGRMKGLSVQDRRDWLRDVLVLWLMDSVNILTTYLSAPTELPLPAQGTALVDRGVDAVMTIIMRRYGFTWTAPDGTPRAYAWATGIERVDVKPGQLPTSPRRTPRRCTDRAGHAQRGRAGCARSRRSSKRRSPRRPRRQPRGTSAAHGRSRGKGPGTAETLPSVGSARVSPGSVPLTTSLAWAER</sequence>
<proteinExistence type="predicted"/>
<reference evidence="2 3" key="1">
    <citation type="submission" date="2024-10" db="EMBL/GenBank/DDBJ databases">
        <title>The Natural Products Discovery Center: Release of the First 8490 Sequenced Strains for Exploring Actinobacteria Biosynthetic Diversity.</title>
        <authorList>
            <person name="Kalkreuter E."/>
            <person name="Kautsar S.A."/>
            <person name="Yang D."/>
            <person name="Bader C.D."/>
            <person name="Teijaro C.N."/>
            <person name="Fluegel L."/>
            <person name="Davis C.M."/>
            <person name="Simpson J.R."/>
            <person name="Lauterbach L."/>
            <person name="Steele A.D."/>
            <person name="Gui C."/>
            <person name="Meng S."/>
            <person name="Li G."/>
            <person name="Viehrig K."/>
            <person name="Ye F."/>
            <person name="Su P."/>
            <person name="Kiefer A.F."/>
            <person name="Nichols A."/>
            <person name="Cepeda A.J."/>
            <person name="Yan W."/>
            <person name="Fan B."/>
            <person name="Jiang Y."/>
            <person name="Adhikari A."/>
            <person name="Zheng C.-J."/>
            <person name="Schuster L."/>
            <person name="Cowan T.M."/>
            <person name="Smanski M.J."/>
            <person name="Chevrette M.G."/>
            <person name="De Carvalho L.P.S."/>
            <person name="Shen B."/>
        </authorList>
    </citation>
    <scope>NUCLEOTIDE SEQUENCE [LARGE SCALE GENOMIC DNA]</scope>
    <source>
        <strain evidence="2 3">NPDC020295</strain>
    </source>
</reference>
<evidence type="ECO:0000313" key="3">
    <source>
        <dbReference type="Proteomes" id="UP001611397"/>
    </source>
</evidence>
<evidence type="ECO:0008006" key="4">
    <source>
        <dbReference type="Google" id="ProtNLM"/>
    </source>
</evidence>
<evidence type="ECO:0000313" key="2">
    <source>
        <dbReference type="EMBL" id="MFI2158989.1"/>
    </source>
</evidence>
<dbReference type="Proteomes" id="UP001611397">
    <property type="component" value="Unassembled WGS sequence"/>
</dbReference>
<dbReference type="RefSeq" id="WP_244218384.1">
    <property type="nucleotide sequence ID" value="NZ_JBIRUT010000015.1"/>
</dbReference>
<organism evidence="2 3">
    <name type="scientific">Streptomyces olivaceoviridis</name>
    <name type="common">Streptomyces corchorusii</name>
    <dbReference type="NCBI Taxonomy" id="1921"/>
    <lineage>
        <taxon>Bacteria</taxon>
        <taxon>Bacillati</taxon>
        <taxon>Actinomycetota</taxon>
        <taxon>Actinomycetes</taxon>
        <taxon>Kitasatosporales</taxon>
        <taxon>Streptomycetaceae</taxon>
        <taxon>Streptomyces</taxon>
    </lineage>
</organism>
<keyword evidence="3" id="KW-1185">Reference proteome</keyword>
<accession>A0ABW7VDZ6</accession>
<feature type="compositionally biased region" description="Polar residues" evidence="1">
    <location>
        <begin position="320"/>
        <end position="330"/>
    </location>
</feature>